<dbReference type="ExpressionAtlas" id="A0A287B9Q8">
    <property type="expression patterns" value="baseline"/>
</dbReference>
<dbReference type="InterPro" id="IPR017970">
    <property type="entry name" value="Homeobox_CS"/>
</dbReference>
<dbReference type="SMR" id="A0A287B9Q8"/>
<evidence type="ECO:0000256" key="12">
    <source>
        <dbReference type="SAM" id="MobiDB-lite"/>
    </source>
</evidence>
<keyword evidence="3 10" id="KW-0238">DNA-binding</keyword>
<comment type="subcellular location">
    <subcellularLocation>
        <location evidence="1 10 11">Nucleus</location>
    </subcellularLocation>
</comment>
<evidence type="ECO:0000256" key="8">
    <source>
        <dbReference type="ARBA" id="ARBA00055445"/>
    </source>
</evidence>
<evidence type="ECO:0000313" key="14">
    <source>
        <dbReference type="Ensembl" id="ENSSSCP00000052822.1"/>
    </source>
</evidence>
<dbReference type="FunFam" id="1.10.10.60:FF:000369">
    <property type="entry name" value="Intestine specific homeobox"/>
    <property type="match status" value="1"/>
</dbReference>
<dbReference type="AlphaFoldDB" id="A0A287B9Q8"/>
<keyword evidence="15" id="KW-1185">Reference proteome</keyword>
<evidence type="ECO:0000256" key="10">
    <source>
        <dbReference type="PROSITE-ProRule" id="PRU00108"/>
    </source>
</evidence>
<proteinExistence type="predicted"/>
<dbReference type="Bgee" id="ENSSSCG00000040934">
    <property type="expression patterns" value="Expressed in duodenum and 4 other cell types or tissues"/>
</dbReference>
<feature type="compositionally biased region" description="Basic and acidic residues" evidence="12">
    <location>
        <begin position="54"/>
        <end position="68"/>
    </location>
</feature>
<evidence type="ECO:0000259" key="13">
    <source>
        <dbReference type="PROSITE" id="PS50071"/>
    </source>
</evidence>
<reference evidence="14" key="3">
    <citation type="submission" date="2025-09" db="UniProtKB">
        <authorList>
            <consortium name="Ensembl"/>
        </authorList>
    </citation>
    <scope>IDENTIFICATION</scope>
</reference>
<reference evidence="14" key="1">
    <citation type="journal article" date="2020" name="Gigascience">
        <title>An improved pig reference genome sequence to enable pig genetics and genomics research.</title>
        <authorList>
            <person name="Warr A."/>
            <person name="Affara N."/>
            <person name="Aken B."/>
            <person name="Beiki H."/>
            <person name="Bickhart D.M."/>
            <person name="Billis K."/>
            <person name="Chow W."/>
            <person name="Eory L."/>
            <person name="Finlayson H.A."/>
            <person name="Flicek P."/>
            <person name="Giron C.G."/>
            <person name="Griffin D.K."/>
            <person name="Hall R."/>
            <person name="Hannum G."/>
            <person name="Hourlier T."/>
            <person name="Howe K."/>
            <person name="Hume D.A."/>
            <person name="Izuogu O."/>
            <person name="Kim K."/>
            <person name="Koren S."/>
            <person name="Liu H."/>
            <person name="Manchanda N."/>
            <person name="Martin F.J."/>
            <person name="Nonneman D.J."/>
            <person name="O'Connor R.E."/>
            <person name="Phillippy A.M."/>
            <person name="Rohrer G.A."/>
            <person name="Rosen B.D."/>
            <person name="Rund L.A."/>
            <person name="Sargent C.A."/>
            <person name="Schook L.B."/>
            <person name="Schroeder S.G."/>
            <person name="Schwartz A.S."/>
            <person name="Skinner B.M."/>
            <person name="Talbot R."/>
            <person name="Tseng E."/>
            <person name="Tuggle C.K."/>
            <person name="Watson M."/>
            <person name="Smith T.P.L."/>
            <person name="Archibald A.L."/>
        </authorList>
    </citation>
    <scope>NUCLEOTIDE SEQUENCE [LARGE SCALE GENOMIC DNA]</scope>
    <source>
        <strain evidence="14">Duroc</strain>
    </source>
</reference>
<evidence type="ECO:0000313" key="15">
    <source>
        <dbReference type="Proteomes" id="UP000008227"/>
    </source>
</evidence>
<evidence type="ECO:0000256" key="2">
    <source>
        <dbReference type="ARBA" id="ARBA00023015"/>
    </source>
</evidence>
<dbReference type="PROSITE" id="PS50071">
    <property type="entry name" value="HOMEOBOX_2"/>
    <property type="match status" value="1"/>
</dbReference>
<dbReference type="Proteomes" id="UP000008227">
    <property type="component" value="Unassembled WGS sequence"/>
</dbReference>
<dbReference type="GO" id="GO:0005634">
    <property type="term" value="C:nucleus"/>
    <property type="evidence" value="ECO:0000318"/>
    <property type="project" value="GO_Central"/>
</dbReference>
<dbReference type="PROSITE" id="PS00027">
    <property type="entry name" value="HOMEOBOX_1"/>
    <property type="match status" value="1"/>
</dbReference>
<dbReference type="VGNC" id="VGNC:96164">
    <property type="gene designation" value="ISX"/>
</dbReference>
<evidence type="ECO:0000256" key="7">
    <source>
        <dbReference type="ARBA" id="ARBA00023242"/>
    </source>
</evidence>
<evidence type="ECO:0000313" key="16">
    <source>
        <dbReference type="VGNC" id="VGNC:96164"/>
    </source>
</evidence>
<sequence length="249" mass="27377">MERKSPGCCEAPKKLGLSFSIEEILKRPADRSDEVKPKEAGGQGAQQAAAADPEPQRPPRDQPPEEKKGKRRIRTTFTTEQLQELEKIFHFTHYPDVHIRNQLAARINLPEARVQIWFQNQRAKRRKQERTGSLGAPPHLSEAALAPPTNPDVAGPMLLPPARPWLTPLSGCCPLARGQLASAWLPARITLLPCHPWATQPLPGPPSQQTCVPALCFFSISSPQMGQHLCHFHTGTGHPLPGGATVLSR</sequence>
<evidence type="ECO:0000256" key="3">
    <source>
        <dbReference type="ARBA" id="ARBA00023125"/>
    </source>
</evidence>
<keyword evidence="4 10" id="KW-0371">Homeobox</keyword>
<evidence type="ECO:0000256" key="4">
    <source>
        <dbReference type="ARBA" id="ARBA00023155"/>
    </source>
</evidence>
<dbReference type="GO" id="GO:0000977">
    <property type="term" value="F:RNA polymerase II transcription regulatory region sequence-specific DNA binding"/>
    <property type="evidence" value="ECO:0000318"/>
    <property type="project" value="GO_Central"/>
</dbReference>
<dbReference type="GO" id="GO:0000981">
    <property type="term" value="F:DNA-binding transcription factor activity, RNA polymerase II-specific"/>
    <property type="evidence" value="ECO:0000318"/>
    <property type="project" value="GO_Central"/>
</dbReference>
<dbReference type="GO" id="GO:0006357">
    <property type="term" value="P:regulation of transcription by RNA polymerase II"/>
    <property type="evidence" value="ECO:0000318"/>
    <property type="project" value="GO_Central"/>
</dbReference>
<dbReference type="eggNOG" id="KOG0490">
    <property type="taxonomic scope" value="Eukaryota"/>
</dbReference>
<dbReference type="PANTHER" id="PTHR24329">
    <property type="entry name" value="HOMEOBOX PROTEIN ARISTALESS"/>
    <property type="match status" value="1"/>
</dbReference>
<dbReference type="PANTHER" id="PTHR24329:SF362">
    <property type="entry name" value="INTESTINE-SPECIFIC HOMEOBOX"/>
    <property type="match status" value="1"/>
</dbReference>
<dbReference type="InterPro" id="IPR050649">
    <property type="entry name" value="Paired_Homeobox_TFs"/>
</dbReference>
<evidence type="ECO:0000256" key="5">
    <source>
        <dbReference type="ARBA" id="ARBA00023159"/>
    </source>
</evidence>
<dbReference type="InterPro" id="IPR001356">
    <property type="entry name" value="HD"/>
</dbReference>
<keyword evidence="6" id="KW-0804">Transcription</keyword>
<feature type="compositionally biased region" description="Basic and acidic residues" evidence="12">
    <location>
        <begin position="26"/>
        <end position="39"/>
    </location>
</feature>
<name>A0A287B9Q8_PIG</name>
<reference evidence="14" key="2">
    <citation type="submission" date="2025-08" db="UniProtKB">
        <authorList>
            <consortium name="Ensembl"/>
        </authorList>
    </citation>
    <scope>IDENTIFICATION</scope>
</reference>
<keyword evidence="7 10" id="KW-0539">Nucleus</keyword>
<evidence type="ECO:0000256" key="6">
    <source>
        <dbReference type="ARBA" id="ARBA00023163"/>
    </source>
</evidence>
<dbReference type="SUPFAM" id="SSF46689">
    <property type="entry name" value="Homeodomain-like"/>
    <property type="match status" value="1"/>
</dbReference>
<dbReference type="OMA" id="CHPWETQ"/>
<feature type="DNA-binding region" description="Homeobox" evidence="10">
    <location>
        <begin position="70"/>
        <end position="129"/>
    </location>
</feature>
<dbReference type="GO" id="GO:0048666">
    <property type="term" value="P:neuron development"/>
    <property type="evidence" value="ECO:0000318"/>
    <property type="project" value="GO_Central"/>
</dbReference>
<feature type="region of interest" description="Disordered" evidence="12">
    <location>
        <begin position="125"/>
        <end position="148"/>
    </location>
</feature>
<protein>
    <recommendedName>
        <fullName evidence="9">Intestine-specific homeobox</fullName>
    </recommendedName>
</protein>
<evidence type="ECO:0000256" key="1">
    <source>
        <dbReference type="ARBA" id="ARBA00004123"/>
    </source>
</evidence>
<dbReference type="Pfam" id="PF00046">
    <property type="entry name" value="Homeodomain"/>
    <property type="match status" value="1"/>
</dbReference>
<evidence type="ECO:0000256" key="11">
    <source>
        <dbReference type="RuleBase" id="RU000682"/>
    </source>
</evidence>
<dbReference type="GeneTree" id="ENSGT00940000161702"/>
<organism evidence="14 15">
    <name type="scientific">Sus scrofa</name>
    <name type="common">Pig</name>
    <dbReference type="NCBI Taxonomy" id="9823"/>
    <lineage>
        <taxon>Eukaryota</taxon>
        <taxon>Metazoa</taxon>
        <taxon>Chordata</taxon>
        <taxon>Craniata</taxon>
        <taxon>Vertebrata</taxon>
        <taxon>Euteleostomi</taxon>
        <taxon>Mammalia</taxon>
        <taxon>Eutheria</taxon>
        <taxon>Laurasiatheria</taxon>
        <taxon>Artiodactyla</taxon>
        <taxon>Suina</taxon>
        <taxon>Suidae</taxon>
        <taxon>Sus</taxon>
    </lineage>
</organism>
<dbReference type="SMART" id="SM00389">
    <property type="entry name" value="HOX"/>
    <property type="match status" value="1"/>
</dbReference>
<dbReference type="PaxDb" id="9823-ENSSSCP00000000159"/>
<feature type="domain" description="Homeobox" evidence="13">
    <location>
        <begin position="68"/>
        <end position="128"/>
    </location>
</feature>
<dbReference type="InParanoid" id="A0A287B9Q8"/>
<dbReference type="STRING" id="9823.ENSSSCP00000052822"/>
<dbReference type="Gene3D" id="1.10.10.60">
    <property type="entry name" value="Homeodomain-like"/>
    <property type="match status" value="1"/>
</dbReference>
<dbReference type="CDD" id="cd00086">
    <property type="entry name" value="homeodomain"/>
    <property type="match status" value="1"/>
</dbReference>
<comment type="function">
    <text evidence="8">Transcription factor that regulates gene expression in intestine. May participate in vitamin A metabolism most likely by regulating BCO1 expression in the intestine.</text>
</comment>
<accession>A0A287B9Q8</accession>
<dbReference type="Ensembl" id="ENSSSCT00000038816.2">
    <property type="protein sequence ID" value="ENSSSCP00000052822.1"/>
    <property type="gene ID" value="ENSSSCG00000040934.2"/>
</dbReference>
<evidence type="ECO:0000256" key="9">
    <source>
        <dbReference type="ARBA" id="ARBA00067428"/>
    </source>
</evidence>
<feature type="region of interest" description="Disordered" evidence="12">
    <location>
        <begin position="26"/>
        <end position="76"/>
    </location>
</feature>
<dbReference type="InterPro" id="IPR009057">
    <property type="entry name" value="Homeodomain-like_sf"/>
</dbReference>
<keyword evidence="5" id="KW-0010">Activator</keyword>
<keyword evidence="2" id="KW-0805">Transcription regulation</keyword>
<gene>
    <name evidence="14 16" type="primary">ISX</name>
</gene>
<dbReference type="FunCoup" id="A0A287B9Q8">
    <property type="interactions" value="62"/>
</dbReference>